<protein>
    <recommendedName>
        <fullName evidence="1">Glyoxalase-like domain-containing protein</fullName>
    </recommendedName>
</protein>
<accession>A0A5A5TH15</accession>
<dbReference type="PANTHER" id="PTHR40265:SF1">
    <property type="entry name" value="GLYOXALASE-LIKE DOMAIN-CONTAINING PROTEIN"/>
    <property type="match status" value="1"/>
</dbReference>
<dbReference type="RefSeq" id="WP_149403148.1">
    <property type="nucleotide sequence ID" value="NZ_BIXY01000065.1"/>
</dbReference>
<dbReference type="PANTHER" id="PTHR40265">
    <property type="entry name" value="BLL2707 PROTEIN"/>
    <property type="match status" value="1"/>
</dbReference>
<evidence type="ECO:0000313" key="3">
    <source>
        <dbReference type="Proteomes" id="UP000322530"/>
    </source>
</evidence>
<keyword evidence="3" id="KW-1185">Reference proteome</keyword>
<organism evidence="2 3">
    <name type="scientific">Dictyobacter arantiisoli</name>
    <dbReference type="NCBI Taxonomy" id="2014874"/>
    <lineage>
        <taxon>Bacteria</taxon>
        <taxon>Bacillati</taxon>
        <taxon>Chloroflexota</taxon>
        <taxon>Ktedonobacteria</taxon>
        <taxon>Ktedonobacterales</taxon>
        <taxon>Dictyobacteraceae</taxon>
        <taxon>Dictyobacter</taxon>
    </lineage>
</organism>
<dbReference type="AlphaFoldDB" id="A0A5A5TH15"/>
<sequence>MITRLDHVMIAVRDLDTAIDHYQRLGFRVISGGNHTTLGTQNAFIHFGFTYIELISTFDPARTIQALPHVDVMLNALDQRDGAMIGYALASTDLAKDMEHLSRTGLVVNQPYSVQRMRADGTALNVQVFMPGGQPWRRAWPFLYEWEWSNDEINRAQTHDNGITGIVKVSVGVKDFEQVITIYQQNLGLKLQKQDIVAHLDAKRATFCINDAFIDLLTPRGTGQLKKDLREIGEGVFEIFLTSNNLNHTRIYLEKQGIHFAQDSSDPHALVIEPQEMFETRWIITPETRHI</sequence>
<dbReference type="EMBL" id="BIXY01000065">
    <property type="protein sequence ID" value="GCF10254.1"/>
    <property type="molecule type" value="Genomic_DNA"/>
</dbReference>
<proteinExistence type="predicted"/>
<comment type="caution">
    <text evidence="2">The sequence shown here is derived from an EMBL/GenBank/DDBJ whole genome shotgun (WGS) entry which is preliminary data.</text>
</comment>
<gene>
    <name evidence="2" type="ORF">KDI_38180</name>
</gene>
<dbReference type="Proteomes" id="UP000322530">
    <property type="component" value="Unassembled WGS sequence"/>
</dbReference>
<feature type="domain" description="Glyoxalase-like" evidence="1">
    <location>
        <begin position="5"/>
        <end position="185"/>
    </location>
</feature>
<name>A0A5A5TH15_9CHLR</name>
<evidence type="ECO:0000313" key="2">
    <source>
        <dbReference type="EMBL" id="GCF10254.1"/>
    </source>
</evidence>
<reference evidence="2 3" key="1">
    <citation type="submission" date="2019-01" db="EMBL/GenBank/DDBJ databases">
        <title>Draft genome sequence of Dictyobacter sp. Uno17.</title>
        <authorList>
            <person name="Wang C.M."/>
            <person name="Zheng Y."/>
            <person name="Sakai Y."/>
            <person name="Abe K."/>
            <person name="Yokota A."/>
            <person name="Yabe S."/>
        </authorList>
    </citation>
    <scope>NUCLEOTIDE SEQUENCE [LARGE SCALE GENOMIC DNA]</scope>
    <source>
        <strain evidence="2 3">Uno17</strain>
    </source>
</reference>
<dbReference type="SUPFAM" id="SSF54593">
    <property type="entry name" value="Glyoxalase/Bleomycin resistance protein/Dihydroxybiphenyl dioxygenase"/>
    <property type="match status" value="1"/>
</dbReference>
<dbReference type="Pfam" id="PF13468">
    <property type="entry name" value="Glyoxalase_3"/>
    <property type="match status" value="1"/>
</dbReference>
<dbReference type="InterPro" id="IPR025870">
    <property type="entry name" value="Glyoxalase-like_dom"/>
</dbReference>
<dbReference type="OrthoDB" id="9111355at2"/>
<dbReference type="InterPro" id="IPR029068">
    <property type="entry name" value="Glyas_Bleomycin-R_OHBP_Dase"/>
</dbReference>
<evidence type="ECO:0000259" key="1">
    <source>
        <dbReference type="Pfam" id="PF13468"/>
    </source>
</evidence>
<dbReference type="Gene3D" id="3.10.180.10">
    <property type="entry name" value="2,3-Dihydroxybiphenyl 1,2-Dioxygenase, domain 1"/>
    <property type="match status" value="2"/>
</dbReference>